<sequence length="381" mass="43954">MVSVDRLSTQSLWALMGLAIRNGEKLGIHRDGTFLGLSPLETEDRRRLWWQLQYFDLILAIRLGITPLTLMADWDVKLPLNIEDDDWTPDMENFKFPEERKGLTSMSYCLFTYYVLDQQRQYHVDKGQFELSWSTNQSVPKHTKEAFIDQLEDGLNRIFLQYCDPIKPLDMLLQLIARALTCVFRQRILLTISEHPGHVDHEHRGLLLAASMQLLEYSVITHSHRLLKDFEWFTTKGFPWPAFMVVLVEASHENDMDKCQRIWSLLSDLYAANTSLLELTEDRRRLHAAELIVAAWKTCQSKGTVGQPSQKPELVTTLESRLAECLNMSAQRLGANDGHKDNTGEATGLETPQNLPVEQDATPLFDLDFQDIDWSFWNSID</sequence>
<dbReference type="PANTHER" id="PTHR31001">
    <property type="entry name" value="UNCHARACTERIZED TRANSCRIPTIONAL REGULATORY PROTEIN"/>
    <property type="match status" value="1"/>
</dbReference>
<dbReference type="PANTHER" id="PTHR31001:SF85">
    <property type="entry name" value="ZN(II)2CYS6 TRANSCRIPTION FACTOR (EUROFUNG)"/>
    <property type="match status" value="1"/>
</dbReference>
<dbReference type="InterPro" id="IPR007219">
    <property type="entry name" value="XnlR_reg_dom"/>
</dbReference>
<evidence type="ECO:0000313" key="5">
    <source>
        <dbReference type="EMBL" id="KAK5097229.1"/>
    </source>
</evidence>
<organism evidence="5 6">
    <name type="scientific">Lithohypha guttulata</name>
    <dbReference type="NCBI Taxonomy" id="1690604"/>
    <lineage>
        <taxon>Eukaryota</taxon>
        <taxon>Fungi</taxon>
        <taxon>Dikarya</taxon>
        <taxon>Ascomycota</taxon>
        <taxon>Pezizomycotina</taxon>
        <taxon>Eurotiomycetes</taxon>
        <taxon>Chaetothyriomycetidae</taxon>
        <taxon>Chaetothyriales</taxon>
        <taxon>Trichomeriaceae</taxon>
        <taxon>Lithohypha</taxon>
    </lineage>
</organism>
<dbReference type="EMBL" id="JAVRRG010000019">
    <property type="protein sequence ID" value="KAK5097229.1"/>
    <property type="molecule type" value="Genomic_DNA"/>
</dbReference>
<dbReference type="Proteomes" id="UP001345013">
    <property type="component" value="Unassembled WGS sequence"/>
</dbReference>
<dbReference type="InterPro" id="IPR050613">
    <property type="entry name" value="Sec_Metabolite_Reg"/>
</dbReference>
<keyword evidence="6" id="KW-1185">Reference proteome</keyword>
<evidence type="ECO:0000256" key="3">
    <source>
        <dbReference type="SAM" id="MobiDB-lite"/>
    </source>
</evidence>
<dbReference type="Pfam" id="PF04082">
    <property type="entry name" value="Fungal_trans"/>
    <property type="match status" value="1"/>
</dbReference>
<evidence type="ECO:0000256" key="1">
    <source>
        <dbReference type="ARBA" id="ARBA00004123"/>
    </source>
</evidence>
<evidence type="ECO:0000259" key="4">
    <source>
        <dbReference type="SMART" id="SM00906"/>
    </source>
</evidence>
<protein>
    <recommendedName>
        <fullName evidence="4">Xylanolytic transcriptional activator regulatory domain-containing protein</fullName>
    </recommendedName>
</protein>
<name>A0ABR0KI12_9EURO</name>
<feature type="region of interest" description="Disordered" evidence="3">
    <location>
        <begin position="333"/>
        <end position="354"/>
    </location>
</feature>
<proteinExistence type="predicted"/>
<accession>A0ABR0KI12</accession>
<evidence type="ECO:0000313" key="6">
    <source>
        <dbReference type="Proteomes" id="UP001345013"/>
    </source>
</evidence>
<comment type="caution">
    <text evidence="5">The sequence shown here is derived from an EMBL/GenBank/DDBJ whole genome shotgun (WGS) entry which is preliminary data.</text>
</comment>
<keyword evidence="2" id="KW-0539">Nucleus</keyword>
<dbReference type="CDD" id="cd12148">
    <property type="entry name" value="fungal_TF_MHR"/>
    <property type="match status" value="1"/>
</dbReference>
<feature type="domain" description="Xylanolytic transcriptional activator regulatory" evidence="4">
    <location>
        <begin position="12"/>
        <end position="85"/>
    </location>
</feature>
<dbReference type="SMART" id="SM00906">
    <property type="entry name" value="Fungal_trans"/>
    <property type="match status" value="1"/>
</dbReference>
<evidence type="ECO:0000256" key="2">
    <source>
        <dbReference type="ARBA" id="ARBA00023242"/>
    </source>
</evidence>
<gene>
    <name evidence="5" type="ORF">LTR24_002276</name>
</gene>
<comment type="subcellular location">
    <subcellularLocation>
        <location evidence="1">Nucleus</location>
    </subcellularLocation>
</comment>
<reference evidence="5 6" key="1">
    <citation type="submission" date="2023-08" db="EMBL/GenBank/DDBJ databases">
        <title>Black Yeasts Isolated from many extreme environments.</title>
        <authorList>
            <person name="Coleine C."/>
            <person name="Stajich J.E."/>
            <person name="Selbmann L."/>
        </authorList>
    </citation>
    <scope>NUCLEOTIDE SEQUENCE [LARGE SCALE GENOMIC DNA]</scope>
    <source>
        <strain evidence="5 6">CCFEE 5885</strain>
    </source>
</reference>